<dbReference type="PANTHER" id="PTHR13030:SF8">
    <property type="entry name" value="ADP-RIBOSE PYROPHOSPHATASE, MITOCHONDRIAL"/>
    <property type="match status" value="1"/>
</dbReference>
<accession>A0A6B2G748</accession>
<dbReference type="Gene3D" id="3.90.79.10">
    <property type="entry name" value="Nucleoside Triphosphate Pyrophosphohydrolase"/>
    <property type="match status" value="1"/>
</dbReference>
<dbReference type="PANTHER" id="PTHR13030">
    <property type="entry name" value="NUDIX HYDROLASE"/>
    <property type="match status" value="1"/>
</dbReference>
<evidence type="ECO:0000313" key="1">
    <source>
        <dbReference type="EMBL" id="NDJ98075.1"/>
    </source>
</evidence>
<dbReference type="AlphaFoldDB" id="A0A6B2G748"/>
<name>A0A6B2G748_MYXSQ</name>
<dbReference type="InterPro" id="IPR039989">
    <property type="entry name" value="NUDT9"/>
</dbReference>
<reference evidence="1" key="1">
    <citation type="submission" date="2018-11" db="EMBL/GenBank/DDBJ databases">
        <title>Myxobolus squamalis genome and transcriptome.</title>
        <authorList>
            <person name="Yahalomi D."/>
            <person name="Atkinson S.D."/>
            <person name="Neuhof M."/>
            <person name="Chang E.S."/>
            <person name="Philippe H."/>
            <person name="Cartwright P."/>
            <person name="Bartholomew J.L."/>
            <person name="Huchon D."/>
        </authorList>
    </citation>
    <scope>NUCLEOTIDE SEQUENCE</scope>
    <source>
        <strain evidence="1">71B08</strain>
        <tissue evidence="1">Whole</tissue>
    </source>
</reference>
<dbReference type="EMBL" id="GHBR01004345">
    <property type="protein sequence ID" value="NDJ98075.1"/>
    <property type="molecule type" value="Transcribed_RNA"/>
</dbReference>
<dbReference type="GO" id="GO:0047631">
    <property type="term" value="F:ADP-ribose diphosphatase activity"/>
    <property type="evidence" value="ECO:0007669"/>
    <property type="project" value="InterPro"/>
</dbReference>
<organism evidence="1">
    <name type="scientific">Myxobolus squamalis</name>
    <name type="common">Myxosporean</name>
    <dbReference type="NCBI Taxonomy" id="59785"/>
    <lineage>
        <taxon>Eukaryota</taxon>
        <taxon>Metazoa</taxon>
        <taxon>Cnidaria</taxon>
        <taxon>Myxozoa</taxon>
        <taxon>Myxosporea</taxon>
        <taxon>Bivalvulida</taxon>
        <taxon>Platysporina</taxon>
        <taxon>Myxobolidae</taxon>
        <taxon>Myxobolus</taxon>
    </lineage>
</organism>
<sequence length="126" mass="14807">MVDNGETKEQAMIRESTEEVLNLQREDEVIRGVNWLKRNIPKGFDVYKGYATDRRNTDNAWRETCVRVCAEPPDDKIDFPFKAGSDAGYVFWTDKFNHPDLNPFYKFVLGILMQNKRILMIPKYLI</sequence>
<proteinExistence type="predicted"/>
<protein>
    <submittedName>
        <fullName evidence="1">ADP-ribose pyrophosphatase, mitochondrial (Trinotate prediction)</fullName>
    </submittedName>
</protein>